<comment type="caution">
    <text evidence="5">The sequence shown here is derived from an EMBL/GenBank/DDBJ whole genome shotgun (WGS) entry which is preliminary data.</text>
</comment>
<reference evidence="5 6" key="1">
    <citation type="submission" date="2024-09" db="EMBL/GenBank/DDBJ databases">
        <title>Floridaenema gen nov. (Aerosakkonemataceae, Aerosakkonematales ord. nov., Cyanobacteria) from benthic tropical and subtropical fresh waters, with the description of four new species.</title>
        <authorList>
            <person name="Moretto J.A."/>
            <person name="Berthold D.E."/>
            <person name="Lefler F.W."/>
            <person name="Huang I.-S."/>
            <person name="Laughinghouse H. IV."/>
        </authorList>
    </citation>
    <scope>NUCLEOTIDE SEQUENCE [LARGE SCALE GENOMIC DNA]</scope>
    <source>
        <strain evidence="5 6">BLCC-F167</strain>
    </source>
</reference>
<sequence>METISLKIYDETLRDGEQQAGIFFSYPTKHKLAHLIGQTRVHGLAIMPAVCQQEEELVQSLVSEGWDKLITASIMMGKQYIDKAKNYGVKRIILFLGLSDRLLFLRNPEVRLMSEFKGKTIDDNIPAGIINKIRQDAINLAVENLHYASRVAGLRVDFAAEDASRADFDYLVQCIRSFSPYIENFLLCDTVGILNPEKSYIWVNDLLQSTTGVTLGVHYHNDMGMALENTLQSVMAGATLVSGTFCGLGERAGNVALEQVLNGLRIRFGIEVEGINYDAIAEVTNYIEKLGIRPASPYSKATQRHESGIHVNSLFCDPKSYAVFQYNTIEVVFGKWSGVSNFQYLFEKLLQNPQPREKYEKMRSTIKSLALEQERYFTANEVVELWKNGIFDNF</sequence>
<dbReference type="PROSITE" id="PS50991">
    <property type="entry name" value="PYR_CT"/>
    <property type="match status" value="1"/>
</dbReference>
<dbReference type="Pfam" id="PF00682">
    <property type="entry name" value="HMGL-like"/>
    <property type="match status" value="2"/>
</dbReference>
<evidence type="ECO:0000313" key="6">
    <source>
        <dbReference type="Proteomes" id="UP001576780"/>
    </source>
</evidence>
<dbReference type="Proteomes" id="UP001576780">
    <property type="component" value="Unassembled WGS sequence"/>
</dbReference>
<keyword evidence="6" id="KW-1185">Reference proteome</keyword>
<dbReference type="PANTHER" id="PTHR42880">
    <property type="entry name" value="HOMOCITRATE SYNTHASE"/>
    <property type="match status" value="1"/>
</dbReference>
<keyword evidence="1" id="KW-0963">Cytoplasm</keyword>
<dbReference type="InterPro" id="IPR000891">
    <property type="entry name" value="PYR_CT"/>
</dbReference>
<evidence type="ECO:0000256" key="3">
    <source>
        <dbReference type="RuleBase" id="RU003523"/>
    </source>
</evidence>
<comment type="similarity">
    <text evidence="3">Belongs to the alpha-IPM synthase/homocitrate synthase family.</text>
</comment>
<evidence type="ECO:0000256" key="1">
    <source>
        <dbReference type="ARBA" id="ARBA00022490"/>
    </source>
</evidence>
<dbReference type="Gene3D" id="3.20.20.70">
    <property type="entry name" value="Aldolase class I"/>
    <property type="match status" value="1"/>
</dbReference>
<name>A0ABV4WMD9_9CYAN</name>
<dbReference type="RefSeq" id="WP_413278490.1">
    <property type="nucleotide sequence ID" value="NZ_JBHFNT010000139.1"/>
</dbReference>
<organism evidence="5 6">
    <name type="scientific">Floridaenema evergladense BLCC-F167</name>
    <dbReference type="NCBI Taxonomy" id="3153639"/>
    <lineage>
        <taxon>Bacteria</taxon>
        <taxon>Bacillati</taxon>
        <taxon>Cyanobacteriota</taxon>
        <taxon>Cyanophyceae</taxon>
        <taxon>Oscillatoriophycideae</taxon>
        <taxon>Aerosakkonematales</taxon>
        <taxon>Aerosakkonemataceae</taxon>
        <taxon>Floridanema</taxon>
        <taxon>Floridanema evergladense</taxon>
    </lineage>
</organism>
<dbReference type="EMBL" id="JBHFNT010000139">
    <property type="protein sequence ID" value="MFB2836096.1"/>
    <property type="molecule type" value="Genomic_DNA"/>
</dbReference>
<dbReference type="PANTHER" id="PTHR42880:SF1">
    <property type="entry name" value="ISOPROPYLMALATE_HOMOCITRATE_CITRAMALATE SYNTHASE FAMILY PROTEIN"/>
    <property type="match status" value="1"/>
</dbReference>
<dbReference type="InterPro" id="IPR002034">
    <property type="entry name" value="AIPM/Hcit_synth_CS"/>
</dbReference>
<evidence type="ECO:0000259" key="4">
    <source>
        <dbReference type="PROSITE" id="PS50991"/>
    </source>
</evidence>
<evidence type="ECO:0000313" key="5">
    <source>
        <dbReference type="EMBL" id="MFB2836096.1"/>
    </source>
</evidence>
<gene>
    <name evidence="5" type="ORF">ACE1CA_16310</name>
</gene>
<proteinExistence type="inferred from homology"/>
<dbReference type="PROSITE" id="PS00815">
    <property type="entry name" value="AIPM_HOMOCIT_SYNTH_1"/>
    <property type="match status" value="1"/>
</dbReference>
<accession>A0ABV4WMD9</accession>
<protein>
    <submittedName>
        <fullName evidence="5">2-isopropylmalate synthase</fullName>
    </submittedName>
</protein>
<dbReference type="SUPFAM" id="SSF51569">
    <property type="entry name" value="Aldolase"/>
    <property type="match status" value="1"/>
</dbReference>
<feature type="domain" description="Pyruvate carboxyltransferase" evidence="4">
    <location>
        <begin position="6"/>
        <end position="281"/>
    </location>
</feature>
<keyword evidence="2 3" id="KW-0808">Transferase</keyword>
<dbReference type="InterPro" id="IPR013785">
    <property type="entry name" value="Aldolase_TIM"/>
</dbReference>
<evidence type="ECO:0000256" key="2">
    <source>
        <dbReference type="ARBA" id="ARBA00022679"/>
    </source>
</evidence>